<proteinExistence type="predicted"/>
<protein>
    <submittedName>
        <fullName evidence="1">Transcription factor IIS-like protein</fullName>
    </submittedName>
</protein>
<accession>A0A8S5QYN8</accession>
<sequence>MENRFWTVAYRNRDNGQRITAAVFTADQQQAQKKARADGRIDGRDVWEIESIEPHEETLARVLIAEFSKKQQGGHFACPRCGKMAMDAESVTRNALSRRATVYICDACGMQEALEDMMDSITPLTAWAIVAAPENWRTEEGGGECEA</sequence>
<reference evidence="1" key="1">
    <citation type="journal article" date="2021" name="Proc. Natl. Acad. Sci. U.S.A.">
        <title>A Catalog of Tens of Thousands of Viruses from Human Metagenomes Reveals Hidden Associations with Chronic Diseases.</title>
        <authorList>
            <person name="Tisza M.J."/>
            <person name="Buck C.B."/>
        </authorList>
    </citation>
    <scope>NUCLEOTIDE SEQUENCE</scope>
    <source>
        <strain evidence="1">CtNZz8</strain>
    </source>
</reference>
<name>A0A8S5QYN8_9CAUD</name>
<evidence type="ECO:0000313" key="1">
    <source>
        <dbReference type="EMBL" id="DAE24208.1"/>
    </source>
</evidence>
<dbReference type="EMBL" id="BK015770">
    <property type="protein sequence ID" value="DAE24208.1"/>
    <property type="molecule type" value="Genomic_DNA"/>
</dbReference>
<organism evidence="1">
    <name type="scientific">Caudovirales sp. ctNZz8</name>
    <dbReference type="NCBI Taxonomy" id="2826772"/>
    <lineage>
        <taxon>Viruses</taxon>
        <taxon>Duplodnaviria</taxon>
        <taxon>Heunggongvirae</taxon>
        <taxon>Uroviricota</taxon>
        <taxon>Caudoviricetes</taxon>
    </lineage>
</organism>